<evidence type="ECO:0000313" key="2">
    <source>
        <dbReference type="Proteomes" id="UP000294321"/>
    </source>
</evidence>
<keyword evidence="1" id="KW-0378">Hydrolase</keyword>
<dbReference type="PROSITE" id="PS01229">
    <property type="entry name" value="COF_2"/>
    <property type="match status" value="1"/>
</dbReference>
<protein>
    <submittedName>
        <fullName evidence="1">Cof-type HAD-IIB family hydrolase</fullName>
    </submittedName>
</protein>
<dbReference type="Proteomes" id="UP000294321">
    <property type="component" value="Chromosome"/>
</dbReference>
<dbReference type="InterPro" id="IPR036412">
    <property type="entry name" value="HAD-like_sf"/>
</dbReference>
<dbReference type="Gene3D" id="3.40.50.1000">
    <property type="entry name" value="HAD superfamily/HAD-like"/>
    <property type="match status" value="1"/>
</dbReference>
<dbReference type="GO" id="GO:0016791">
    <property type="term" value="F:phosphatase activity"/>
    <property type="evidence" value="ECO:0007669"/>
    <property type="project" value="TreeGrafter"/>
</dbReference>
<dbReference type="InterPro" id="IPR006379">
    <property type="entry name" value="HAD-SF_hydro_IIB"/>
</dbReference>
<dbReference type="GO" id="GO:0005829">
    <property type="term" value="C:cytosol"/>
    <property type="evidence" value="ECO:0007669"/>
    <property type="project" value="TreeGrafter"/>
</dbReference>
<dbReference type="AlphaFoldDB" id="A0A4P6ZK09"/>
<reference evidence="2" key="1">
    <citation type="submission" date="2018-12" db="EMBL/GenBank/DDBJ databases">
        <title>A new species of lactobacillus.</title>
        <authorList>
            <person name="Jian Y."/>
            <person name="Xin L."/>
            <person name="Hong Z.J."/>
            <person name="Ming L.Z."/>
            <person name="Hong X.Z."/>
        </authorList>
    </citation>
    <scope>NUCLEOTIDE SEQUENCE [LARGE SCALE GENOMIC DNA]</scope>
    <source>
        <strain evidence="2">HSLZ-75</strain>
    </source>
</reference>
<dbReference type="NCBIfam" id="TIGR00099">
    <property type="entry name" value="Cof-subfamily"/>
    <property type="match status" value="1"/>
</dbReference>
<dbReference type="KEGG" id="lji:ELX58_02490"/>
<dbReference type="SFLD" id="SFLDG01140">
    <property type="entry name" value="C2.B:_Phosphomannomutase_and_P"/>
    <property type="match status" value="1"/>
</dbReference>
<dbReference type="OrthoDB" id="9810101at2"/>
<dbReference type="PANTHER" id="PTHR10000:SF25">
    <property type="entry name" value="PHOSPHATASE YKRA-RELATED"/>
    <property type="match status" value="1"/>
</dbReference>
<dbReference type="SFLD" id="SFLDS00003">
    <property type="entry name" value="Haloacid_Dehalogenase"/>
    <property type="match status" value="1"/>
</dbReference>
<proteinExistence type="predicted"/>
<dbReference type="EMBL" id="CP034726">
    <property type="protein sequence ID" value="QBP18036.1"/>
    <property type="molecule type" value="Genomic_DNA"/>
</dbReference>
<sequence>MNKSMYRAVVFFDLDGTLLDSYKRVQRSSLKALQELRANHILPVISTGRSLLMIRSIMTKTQIHTAICANGSYIQYKNEPLNIIPIPTDIIERLIKLSGQNGKALAFQTRDHIVLNRANPLTHAAYLHHSVNPTVRPDFYRTHPINFINLFTTNHGYYYVNQFKNQLTIVCNSTKCLDVTKAGVSKQLGIKILLKKLHIAGIPTYAFGDGLNDVQMFDQVDHPIAMGEGLKPCKERSEFVTDTNDRGGIFKGLAHFGLVK</sequence>
<dbReference type="Pfam" id="PF08282">
    <property type="entry name" value="Hydrolase_3"/>
    <property type="match status" value="1"/>
</dbReference>
<dbReference type="GO" id="GO:0000287">
    <property type="term" value="F:magnesium ion binding"/>
    <property type="evidence" value="ECO:0007669"/>
    <property type="project" value="TreeGrafter"/>
</dbReference>
<name>A0A4P6ZK09_9LACO</name>
<dbReference type="SUPFAM" id="SSF56784">
    <property type="entry name" value="HAD-like"/>
    <property type="match status" value="1"/>
</dbReference>
<dbReference type="InterPro" id="IPR023214">
    <property type="entry name" value="HAD_sf"/>
</dbReference>
<dbReference type="PANTHER" id="PTHR10000">
    <property type="entry name" value="PHOSPHOSERINE PHOSPHATASE"/>
    <property type="match status" value="1"/>
</dbReference>
<accession>A0A4P6ZK09</accession>
<gene>
    <name evidence="1" type="ORF">ELX58_02490</name>
</gene>
<keyword evidence="2" id="KW-1185">Reference proteome</keyword>
<evidence type="ECO:0000313" key="1">
    <source>
        <dbReference type="EMBL" id="QBP18036.1"/>
    </source>
</evidence>
<organism evidence="1 2">
    <name type="scientific">Acetilactobacillus jinshanensis</name>
    <dbReference type="NCBI Taxonomy" id="1720083"/>
    <lineage>
        <taxon>Bacteria</taxon>
        <taxon>Bacillati</taxon>
        <taxon>Bacillota</taxon>
        <taxon>Bacilli</taxon>
        <taxon>Lactobacillales</taxon>
        <taxon>Lactobacillaceae</taxon>
        <taxon>Acetilactobacillus</taxon>
    </lineage>
</organism>
<dbReference type="NCBIfam" id="TIGR01484">
    <property type="entry name" value="HAD-SF-IIB"/>
    <property type="match status" value="1"/>
</dbReference>
<dbReference type="Gene3D" id="3.30.1240.10">
    <property type="match status" value="1"/>
</dbReference>
<dbReference type="InterPro" id="IPR000150">
    <property type="entry name" value="Cof"/>
</dbReference>